<dbReference type="OrthoDB" id="4159670at2759"/>
<evidence type="ECO:0000256" key="5">
    <source>
        <dbReference type="ARBA" id="ARBA00023242"/>
    </source>
</evidence>
<feature type="compositionally biased region" description="Polar residues" evidence="6">
    <location>
        <begin position="527"/>
        <end position="536"/>
    </location>
</feature>
<dbReference type="GeneID" id="25329519"/>
<reference evidence="8 9" key="1">
    <citation type="submission" date="2015-01" db="EMBL/GenBank/DDBJ databases">
        <title>The Genome Sequence of Exophiala xenobiotica CBS118157.</title>
        <authorList>
            <consortium name="The Broad Institute Genomics Platform"/>
            <person name="Cuomo C."/>
            <person name="de Hoog S."/>
            <person name="Gorbushina A."/>
            <person name="Stielow B."/>
            <person name="Teixiera M."/>
            <person name="Abouelleil A."/>
            <person name="Chapman S.B."/>
            <person name="Priest M."/>
            <person name="Young S.K."/>
            <person name="Wortman J."/>
            <person name="Nusbaum C."/>
            <person name="Birren B."/>
        </authorList>
    </citation>
    <scope>NUCLEOTIDE SEQUENCE [LARGE SCALE GENOMIC DNA]</scope>
    <source>
        <strain evidence="8 9">CBS 118157</strain>
    </source>
</reference>
<dbReference type="GO" id="GO:0003677">
    <property type="term" value="F:DNA binding"/>
    <property type="evidence" value="ECO:0007669"/>
    <property type="project" value="UniProtKB-KW"/>
</dbReference>
<evidence type="ECO:0000256" key="4">
    <source>
        <dbReference type="ARBA" id="ARBA00023163"/>
    </source>
</evidence>
<dbReference type="GO" id="GO:0008270">
    <property type="term" value="F:zinc ion binding"/>
    <property type="evidence" value="ECO:0007669"/>
    <property type="project" value="InterPro"/>
</dbReference>
<feature type="region of interest" description="Disordered" evidence="6">
    <location>
        <begin position="503"/>
        <end position="585"/>
    </location>
</feature>
<sequence length="998" mass="111858">MTMTTPVHPSSQGGDFTRVPKRRANSCVPCRVSKSKCSGGIPCSTCQRKRKKPRCFYPSVLTRDGEDSEALRSGSLDHDQAEDTDGFGQQDQVPDYGTNGADDRGLPFRVHDDFYAGFSLACTIDEYRSLLSTEGRVKDIVDSIHTVRIFKPQYDEEDGLLASDAQDPEQLLSAVGPRSSVAADVDSQFSKALRQLYLKYLKTRKLLDEGLVAQAWIALASLVREAQIYGLEQDRHADDPEYRRRILWLLVDLDAQLTFLLGHESVTSCFRPSAKPSLRALKGEERTLRENVQDFSSFALEIMEYINTNKAEDERSSRLRSQRLEDALRVLQEHKTRLPPLQQENLTDSTLWTAIADHQFEVQLFEVALQCRMARQSLPEPSQTITEVQETLTKAGRPRLPRKVTPKDIPRDLLQSVRQVVDVFEYIYHLDATNTASSWLRCFGLYCAAVILAISLLRGENDVEEDVFRVERALKIFQDFSGPTRPSIALLAVSSLTELINEMKSDNRQNEDSGADADSEFEDSERPVSNQPSTATRVEAGEQSVHLEAGEPPSVKRPNPSSFQNQHRSEKRSRYDEMQTSFDRTTHGSLVTWQVRPEQAHQPYSQPMATYGDMAAASFHEPRTQGSFEPHSFPTSAASSFNSNMDYPSAHPDDPAGQLPYLSWFHPPMWFHPPLWDKSWESPGVSFGVMSHDGASNPYYGQHPMPINEAPQPEIRDGHHVGVHNSAPKPQGVLPMNDARIAHSHAGGPIRMKAEQVPMQHDAQFYETNGKTFVHPEHPVSSPITSDGFVHQADAFGHPDGSLRRRSVADIRQQQNTSWRPEGPPQPQYTEAKFVAGGGMHRPPTPPQESLRSPTNESDPMSRRNSATSRQIGYSGMLPERPVMEPAQMAIASQMREADHYPHPPSRKQSTAGIQDVAMADGVVPSQEQAGQQGWQWHYPAPKQGPYLPQGPIVYHNLDSIMEHGMAYDQQFQRHLQPNQVVSTGAYAPNAGRHGWWG</sequence>
<keyword evidence="2" id="KW-0805">Transcription regulation</keyword>
<evidence type="ECO:0000313" key="8">
    <source>
        <dbReference type="EMBL" id="KIW55322.1"/>
    </source>
</evidence>
<dbReference type="InterPro" id="IPR050613">
    <property type="entry name" value="Sec_Metabolite_Reg"/>
</dbReference>
<feature type="region of interest" description="Disordered" evidence="6">
    <location>
        <begin position="66"/>
        <end position="101"/>
    </location>
</feature>
<evidence type="ECO:0000256" key="3">
    <source>
        <dbReference type="ARBA" id="ARBA00023125"/>
    </source>
</evidence>
<name>A0A0D2CYV4_9EURO</name>
<dbReference type="InterPro" id="IPR001138">
    <property type="entry name" value="Zn2Cys6_DnaBD"/>
</dbReference>
<dbReference type="PROSITE" id="PS50048">
    <property type="entry name" value="ZN2_CY6_FUNGAL_2"/>
    <property type="match status" value="1"/>
</dbReference>
<dbReference type="PROSITE" id="PS00463">
    <property type="entry name" value="ZN2_CY6_FUNGAL_1"/>
    <property type="match status" value="1"/>
</dbReference>
<dbReference type="HOGENOM" id="CLU_012076_0_0_1"/>
<protein>
    <recommendedName>
        <fullName evidence="7">Zn(2)-C6 fungal-type domain-containing protein</fullName>
    </recommendedName>
</protein>
<accession>A0A0D2CYV4</accession>
<gene>
    <name evidence="8" type="ORF">PV05_07611</name>
</gene>
<organism evidence="8 9">
    <name type="scientific">Exophiala xenobiotica</name>
    <dbReference type="NCBI Taxonomy" id="348802"/>
    <lineage>
        <taxon>Eukaryota</taxon>
        <taxon>Fungi</taxon>
        <taxon>Dikarya</taxon>
        <taxon>Ascomycota</taxon>
        <taxon>Pezizomycotina</taxon>
        <taxon>Eurotiomycetes</taxon>
        <taxon>Chaetothyriomycetidae</taxon>
        <taxon>Chaetothyriales</taxon>
        <taxon>Herpotrichiellaceae</taxon>
        <taxon>Exophiala</taxon>
    </lineage>
</organism>
<feature type="compositionally biased region" description="Polar residues" evidence="6">
    <location>
        <begin position="848"/>
        <end position="872"/>
    </location>
</feature>
<proteinExistence type="predicted"/>
<dbReference type="GO" id="GO:0000981">
    <property type="term" value="F:DNA-binding transcription factor activity, RNA polymerase II-specific"/>
    <property type="evidence" value="ECO:0007669"/>
    <property type="project" value="InterPro"/>
</dbReference>
<dbReference type="CDD" id="cd12148">
    <property type="entry name" value="fungal_TF_MHR"/>
    <property type="match status" value="1"/>
</dbReference>
<keyword evidence="4" id="KW-0804">Transcription</keyword>
<feature type="domain" description="Zn(2)-C6 fungal-type" evidence="7">
    <location>
        <begin position="26"/>
        <end position="57"/>
    </location>
</feature>
<feature type="region of interest" description="Disordered" evidence="6">
    <location>
        <begin position="773"/>
        <end position="879"/>
    </location>
</feature>
<evidence type="ECO:0000259" key="7">
    <source>
        <dbReference type="PROSITE" id="PS50048"/>
    </source>
</evidence>
<dbReference type="Proteomes" id="UP000054342">
    <property type="component" value="Unassembled WGS sequence"/>
</dbReference>
<dbReference type="PANTHER" id="PTHR31001:SF90">
    <property type="entry name" value="CENTROMERE DNA-BINDING PROTEIN COMPLEX CBF3 SUBUNIT B"/>
    <property type="match status" value="1"/>
</dbReference>
<dbReference type="SUPFAM" id="SSF57701">
    <property type="entry name" value="Zn2/Cys6 DNA-binding domain"/>
    <property type="match status" value="1"/>
</dbReference>
<feature type="compositionally biased region" description="Acidic residues" evidence="6">
    <location>
        <begin position="513"/>
        <end position="523"/>
    </location>
</feature>
<keyword evidence="9" id="KW-1185">Reference proteome</keyword>
<dbReference type="AlphaFoldDB" id="A0A0D2CYV4"/>
<evidence type="ECO:0000256" key="2">
    <source>
        <dbReference type="ARBA" id="ARBA00023015"/>
    </source>
</evidence>
<dbReference type="GO" id="GO:0005634">
    <property type="term" value="C:nucleus"/>
    <property type="evidence" value="ECO:0007669"/>
    <property type="project" value="UniProtKB-SubCell"/>
</dbReference>
<evidence type="ECO:0000256" key="6">
    <source>
        <dbReference type="SAM" id="MobiDB-lite"/>
    </source>
</evidence>
<dbReference type="EMBL" id="KN847320">
    <property type="protein sequence ID" value="KIW55322.1"/>
    <property type="molecule type" value="Genomic_DNA"/>
</dbReference>
<evidence type="ECO:0000313" key="9">
    <source>
        <dbReference type="Proteomes" id="UP000054342"/>
    </source>
</evidence>
<keyword evidence="5" id="KW-0539">Nucleus</keyword>
<evidence type="ECO:0000256" key="1">
    <source>
        <dbReference type="ARBA" id="ARBA00004123"/>
    </source>
</evidence>
<dbReference type="InterPro" id="IPR036864">
    <property type="entry name" value="Zn2-C6_fun-type_DNA-bd_sf"/>
</dbReference>
<dbReference type="RefSeq" id="XP_013315906.1">
    <property type="nucleotide sequence ID" value="XM_013460452.1"/>
</dbReference>
<dbReference type="PANTHER" id="PTHR31001">
    <property type="entry name" value="UNCHARACTERIZED TRANSCRIPTIONAL REGULATORY PROTEIN"/>
    <property type="match status" value="1"/>
</dbReference>
<comment type="subcellular location">
    <subcellularLocation>
        <location evidence="1">Nucleus</location>
    </subcellularLocation>
</comment>
<dbReference type="SMART" id="SM00066">
    <property type="entry name" value="GAL4"/>
    <property type="match status" value="1"/>
</dbReference>
<keyword evidence="3" id="KW-0238">DNA-binding</keyword>
<dbReference type="CDD" id="cd00067">
    <property type="entry name" value="GAL4"/>
    <property type="match status" value="1"/>
</dbReference>